<dbReference type="InterPro" id="IPR017938">
    <property type="entry name" value="Riboflavin_synthase-like_b-brl"/>
</dbReference>
<dbReference type="RefSeq" id="WP_047915696.1">
    <property type="nucleotide sequence ID" value="NZ_LN774769.1"/>
</dbReference>
<dbReference type="InterPro" id="IPR026017">
    <property type="entry name" value="Lumazine-bd_dom"/>
</dbReference>
<evidence type="ECO:0000256" key="6">
    <source>
        <dbReference type="ARBA" id="ARBA00013950"/>
    </source>
</evidence>
<feature type="domain" description="Lumazine-binding" evidence="12">
    <location>
        <begin position="1"/>
        <end position="96"/>
    </location>
</feature>
<organism evidence="13 14">
    <name type="scientific">Pseudolactococcus piscium MKFS47</name>
    <dbReference type="NCBI Taxonomy" id="297352"/>
    <lineage>
        <taxon>Bacteria</taxon>
        <taxon>Bacillati</taxon>
        <taxon>Bacillota</taxon>
        <taxon>Bacilli</taxon>
        <taxon>Lactobacillales</taxon>
        <taxon>Streptococcaceae</taxon>
        <taxon>Pseudolactococcus</taxon>
    </lineage>
</organism>
<evidence type="ECO:0000313" key="14">
    <source>
        <dbReference type="Proteomes" id="UP000033166"/>
    </source>
</evidence>
<dbReference type="SUPFAM" id="SSF63380">
    <property type="entry name" value="Riboflavin synthase domain-like"/>
    <property type="match status" value="2"/>
</dbReference>
<dbReference type="CDD" id="cd00402">
    <property type="entry name" value="Riboflavin_synthase_like"/>
    <property type="match status" value="1"/>
</dbReference>
<dbReference type="Gene3D" id="2.40.30.20">
    <property type="match status" value="2"/>
</dbReference>
<keyword evidence="9" id="KW-0677">Repeat</keyword>
<dbReference type="EMBL" id="LN774769">
    <property type="protein sequence ID" value="CEN28587.1"/>
    <property type="molecule type" value="Genomic_DNA"/>
</dbReference>
<dbReference type="AlphaFoldDB" id="A0A0D6DX77"/>
<evidence type="ECO:0000259" key="12">
    <source>
        <dbReference type="PROSITE" id="PS51177"/>
    </source>
</evidence>
<feature type="repeat" description="Lumazine-binding" evidence="11">
    <location>
        <begin position="97"/>
        <end position="193"/>
    </location>
</feature>
<gene>
    <name evidence="13" type="primary">ribE</name>
    <name evidence="13" type="ORF">LACPI_1387</name>
</gene>
<evidence type="ECO:0000256" key="8">
    <source>
        <dbReference type="ARBA" id="ARBA00022679"/>
    </source>
</evidence>
<dbReference type="HOGENOM" id="CLU_034388_2_0_9"/>
<dbReference type="Pfam" id="PF00677">
    <property type="entry name" value="Lum_binding"/>
    <property type="match status" value="2"/>
</dbReference>
<evidence type="ECO:0000256" key="1">
    <source>
        <dbReference type="ARBA" id="ARBA00000968"/>
    </source>
</evidence>
<evidence type="ECO:0000256" key="5">
    <source>
        <dbReference type="ARBA" id="ARBA00012827"/>
    </source>
</evidence>
<keyword evidence="7" id="KW-0686">Riboflavin biosynthesis</keyword>
<dbReference type="GO" id="GO:0009231">
    <property type="term" value="P:riboflavin biosynthetic process"/>
    <property type="evidence" value="ECO:0007669"/>
    <property type="project" value="UniProtKB-KW"/>
</dbReference>
<dbReference type="NCBIfam" id="TIGR00187">
    <property type="entry name" value="ribE"/>
    <property type="match status" value="1"/>
</dbReference>
<evidence type="ECO:0000256" key="11">
    <source>
        <dbReference type="PROSITE-ProRule" id="PRU00524"/>
    </source>
</evidence>
<dbReference type="FunFam" id="2.40.30.20:FF:000004">
    <property type="entry name" value="Riboflavin synthase, alpha subunit"/>
    <property type="match status" value="1"/>
</dbReference>
<dbReference type="KEGG" id="lpk:LACPI_1387"/>
<dbReference type="Proteomes" id="UP000033166">
    <property type="component" value="Chromosome I"/>
</dbReference>
<dbReference type="PIRSF" id="PIRSF000498">
    <property type="entry name" value="Riboflavin_syn_A"/>
    <property type="match status" value="1"/>
</dbReference>
<proteinExistence type="predicted"/>
<feature type="repeat" description="Lumazine-binding" evidence="11">
    <location>
        <begin position="1"/>
        <end position="96"/>
    </location>
</feature>
<comment type="function">
    <text evidence="2">Catalyzes the dismutation of two molecules of 6,7-dimethyl-8-ribityllumazine, resulting in the formation of riboflavin and 5-amino-6-(D-ribitylamino)uracil.</text>
</comment>
<evidence type="ECO:0000256" key="4">
    <source>
        <dbReference type="ARBA" id="ARBA00011233"/>
    </source>
</evidence>
<dbReference type="EC" id="2.5.1.9" evidence="5 10"/>
<dbReference type="STRING" id="1364.LP2241_30403"/>
<evidence type="ECO:0000313" key="13">
    <source>
        <dbReference type="EMBL" id="CEN28587.1"/>
    </source>
</evidence>
<feature type="domain" description="Lumazine-binding" evidence="12">
    <location>
        <begin position="97"/>
        <end position="193"/>
    </location>
</feature>
<evidence type="ECO:0000256" key="3">
    <source>
        <dbReference type="ARBA" id="ARBA00004887"/>
    </source>
</evidence>
<reference evidence="14" key="1">
    <citation type="submission" date="2015-01" db="EMBL/GenBank/DDBJ databases">
        <authorList>
            <person name="Andreevskaya M."/>
        </authorList>
    </citation>
    <scope>NUCLEOTIDE SEQUENCE [LARGE SCALE GENOMIC DNA]</scope>
    <source>
        <strain evidence="14">MKFS47</strain>
    </source>
</reference>
<accession>A0A0D6DX77</accession>
<dbReference type="PANTHER" id="PTHR21098:SF12">
    <property type="entry name" value="RIBOFLAVIN SYNTHASE"/>
    <property type="match status" value="1"/>
</dbReference>
<comment type="pathway">
    <text evidence="3">Cofactor biosynthesis; riboflavin biosynthesis; riboflavin from 2-hydroxy-3-oxobutyl phosphate and 5-amino-6-(D-ribitylamino)uracil: step 2/2.</text>
</comment>
<dbReference type="PANTHER" id="PTHR21098">
    <property type="entry name" value="RIBOFLAVIN SYNTHASE ALPHA CHAIN"/>
    <property type="match status" value="1"/>
</dbReference>
<comment type="catalytic activity">
    <reaction evidence="1">
        <text>2 6,7-dimethyl-8-(1-D-ribityl)lumazine + H(+) = 5-amino-6-(D-ribitylamino)uracil + riboflavin</text>
        <dbReference type="Rhea" id="RHEA:20772"/>
        <dbReference type="ChEBI" id="CHEBI:15378"/>
        <dbReference type="ChEBI" id="CHEBI:15934"/>
        <dbReference type="ChEBI" id="CHEBI:57986"/>
        <dbReference type="ChEBI" id="CHEBI:58201"/>
        <dbReference type="EC" id="2.5.1.9"/>
    </reaction>
</comment>
<dbReference type="NCBIfam" id="NF006767">
    <property type="entry name" value="PRK09289.1"/>
    <property type="match status" value="1"/>
</dbReference>
<evidence type="ECO:0000256" key="7">
    <source>
        <dbReference type="ARBA" id="ARBA00022619"/>
    </source>
</evidence>
<dbReference type="PROSITE" id="PS51177">
    <property type="entry name" value="LUMAZINE_BIND"/>
    <property type="match status" value="2"/>
</dbReference>
<name>A0A0D6DX77_9LACT</name>
<evidence type="ECO:0000256" key="10">
    <source>
        <dbReference type="NCBIfam" id="TIGR00187"/>
    </source>
</evidence>
<comment type="subunit">
    <text evidence="4">Homotrimer.</text>
</comment>
<dbReference type="InterPro" id="IPR023366">
    <property type="entry name" value="ATP_synth_asu-like_sf"/>
</dbReference>
<protein>
    <recommendedName>
        <fullName evidence="6 10">Riboflavin synthase</fullName>
        <ecNumber evidence="5 10">2.5.1.9</ecNumber>
    </recommendedName>
</protein>
<evidence type="ECO:0000256" key="9">
    <source>
        <dbReference type="ARBA" id="ARBA00022737"/>
    </source>
</evidence>
<keyword evidence="8" id="KW-0808">Transferase</keyword>
<dbReference type="InterPro" id="IPR001783">
    <property type="entry name" value="Lumazine-bd"/>
</dbReference>
<dbReference type="GO" id="GO:0004746">
    <property type="term" value="F:riboflavin synthase activity"/>
    <property type="evidence" value="ECO:0007669"/>
    <property type="project" value="UniProtKB-UniRule"/>
</dbReference>
<dbReference type="FunFam" id="2.40.30.20:FF:000003">
    <property type="entry name" value="Riboflavin synthase, alpha subunit"/>
    <property type="match status" value="1"/>
</dbReference>
<sequence>MFTGIVEEVGKVVGMNRGTKSVKLTVAASLIFSDLGIGDSVSTNGVCLTVTHISAHTFTADVAHESLNRSNLGALKLQSSVNLERAMSACGRFGGHIVSGHIDGSGVIQAVKADDIAIWYTIATVSSIMTYIVEKGSITIDGISLTVVTVTDKTFSVSVIPHTASQTTLRDRKVGDTVNLENDIVGKYIEKLMYPPQETASTAKLSMEKIAQYGF</sequence>
<evidence type="ECO:0000256" key="2">
    <source>
        <dbReference type="ARBA" id="ARBA00002803"/>
    </source>
</evidence>